<dbReference type="GO" id="GO:0016579">
    <property type="term" value="P:protein deubiquitination"/>
    <property type="evidence" value="ECO:0007669"/>
    <property type="project" value="TreeGrafter"/>
</dbReference>
<dbReference type="CDD" id="cd14273">
    <property type="entry name" value="UBA_TAP-C_like"/>
    <property type="match status" value="1"/>
</dbReference>
<sequence>MGASRDAPDGDINAFISFAGDPGLTRARAIQWLKAHNNDLNNAINAFLDNPQSIPEQQNQPAWNENEFHVDNAGNQGREYTTHSDGPLESAFTIHPADTLKPSMFAEDAPSRPPSRVSQAVVDQADHPNRPINVDSDEELVNRTLAMSRGEADEMVPQETGVVDTQSKTLRPATRGHYEPAQWALTIAGAQTQEILLNPEPNLRKRQRKVPAFIKPSPAGHRLPALVTILHAIPMAREALLNRNHMLPDYGREKDWWDGTPVKLLRIVNVDSDGRHINENDIIYECQRLMAFLDETDRAYGSTDVLAGLEGLSGYENDKIAKFYGTWHSATAHVVTGSPLASVFKSRGTKRNKSDPTYTQSESFWCLNALIESDVAGQGLTLYEVIDRILWEDSNEEEETYFEEAGEVLTIELANKVAEIPGLGIDIPVVLYLDRYLSSATALAKDMRDRKAQVKADLLNKKVARSWMINAKTTSNDHEVDATRLLAMATAYFEQTTSYQKPYKGRMGAEEVPQYQGQTPGLSTKIAEELKALTQRISQKLQAFEKVQEDAREKLNEIGQLFTKPSEDPAEPPHFKYTLRGVSTSPHTTYVLEKTRPEDEDDMLSTDAKDWQWWKLEYVSNDLEPVACAKYTEEDVLKAASTESRNALLVYASERAVAYGSEDLPPQLHNFIRADNLNFSAELEGMSPVKPTTPTKRKADDGDDSDLETRFHRSLPYDRISNDNSNPNEDYEINTNPPAYYPDPSPPALPSRRPVPRKFGSYDNTIPTALRATRPTVDPNTMVLDQDEKDEYGQEMQERGGRSLLHQQHDSNANYALANLVPGINDVDEEDDED</sequence>
<dbReference type="GO" id="GO:0005634">
    <property type="term" value="C:nucleus"/>
    <property type="evidence" value="ECO:0007669"/>
    <property type="project" value="TreeGrafter"/>
</dbReference>
<dbReference type="EMBL" id="JAFEKC020000009">
    <property type="protein sequence ID" value="KAK0512813.1"/>
    <property type="molecule type" value="Genomic_DNA"/>
</dbReference>
<dbReference type="GO" id="GO:0005829">
    <property type="term" value="C:cytosol"/>
    <property type="evidence" value="ECO:0007669"/>
    <property type="project" value="TreeGrafter"/>
</dbReference>
<dbReference type="PANTHER" id="PTHR39597:SF1">
    <property type="entry name" value="UBA DOMAIN-CONTAINING PROTEIN RUP1"/>
    <property type="match status" value="1"/>
</dbReference>
<proteinExistence type="predicted"/>
<dbReference type="Pfam" id="PF14555">
    <property type="entry name" value="UBA_4"/>
    <property type="match status" value="1"/>
</dbReference>
<feature type="compositionally biased region" description="Polar residues" evidence="1">
    <location>
        <begin position="722"/>
        <end position="736"/>
    </location>
</feature>
<reference evidence="2" key="1">
    <citation type="submission" date="2023-03" db="EMBL/GenBank/DDBJ databases">
        <title>Complete genome of Cladonia borealis.</title>
        <authorList>
            <person name="Park H."/>
        </authorList>
    </citation>
    <scope>NUCLEOTIDE SEQUENCE</scope>
    <source>
        <strain evidence="2">ANT050790</strain>
    </source>
</reference>
<evidence type="ECO:0000313" key="2">
    <source>
        <dbReference type="EMBL" id="KAK0512813.1"/>
    </source>
</evidence>
<dbReference type="PANTHER" id="PTHR39597">
    <property type="entry name" value="UBA DOMAIN-CONTAINING PROTEIN RUP1"/>
    <property type="match status" value="1"/>
</dbReference>
<evidence type="ECO:0000313" key="3">
    <source>
        <dbReference type="Proteomes" id="UP001166286"/>
    </source>
</evidence>
<dbReference type="AlphaFoldDB" id="A0AA39R3T1"/>
<name>A0AA39R3T1_9LECA</name>
<gene>
    <name evidence="2" type="ORF">JMJ35_004830</name>
</gene>
<comment type="caution">
    <text evidence="2">The sequence shown here is derived from an EMBL/GenBank/DDBJ whole genome shotgun (WGS) entry which is preliminary data.</text>
</comment>
<dbReference type="Proteomes" id="UP001166286">
    <property type="component" value="Unassembled WGS sequence"/>
</dbReference>
<evidence type="ECO:0000256" key="1">
    <source>
        <dbReference type="SAM" id="MobiDB-lite"/>
    </source>
</evidence>
<evidence type="ECO:0008006" key="4">
    <source>
        <dbReference type="Google" id="ProtNLM"/>
    </source>
</evidence>
<feature type="region of interest" description="Disordered" evidence="1">
    <location>
        <begin position="683"/>
        <end position="763"/>
    </location>
</feature>
<dbReference type="InterPro" id="IPR055335">
    <property type="entry name" value="Ucp6/RUP1"/>
</dbReference>
<keyword evidence="3" id="KW-1185">Reference proteome</keyword>
<accession>A0AA39R3T1</accession>
<protein>
    <recommendedName>
        <fullName evidence="4">Ubiquitin interaction motif protein</fullName>
    </recommendedName>
</protein>
<feature type="compositionally biased region" description="Pro residues" evidence="1">
    <location>
        <begin position="739"/>
        <end position="749"/>
    </location>
</feature>
<organism evidence="2 3">
    <name type="scientific">Cladonia borealis</name>
    <dbReference type="NCBI Taxonomy" id="184061"/>
    <lineage>
        <taxon>Eukaryota</taxon>
        <taxon>Fungi</taxon>
        <taxon>Dikarya</taxon>
        <taxon>Ascomycota</taxon>
        <taxon>Pezizomycotina</taxon>
        <taxon>Lecanoromycetes</taxon>
        <taxon>OSLEUM clade</taxon>
        <taxon>Lecanoromycetidae</taxon>
        <taxon>Lecanorales</taxon>
        <taxon>Lecanorineae</taxon>
        <taxon>Cladoniaceae</taxon>
        <taxon>Cladonia</taxon>
    </lineage>
</organism>